<reference evidence="1" key="1">
    <citation type="submission" date="2020-05" db="EMBL/GenBank/DDBJ databases">
        <authorList>
            <person name="Chiriac C."/>
            <person name="Salcher M."/>
            <person name="Ghai R."/>
            <person name="Kavagutti S V."/>
        </authorList>
    </citation>
    <scope>NUCLEOTIDE SEQUENCE</scope>
</reference>
<gene>
    <name evidence="1" type="ORF">UFOVP176_33</name>
</gene>
<organism evidence="1">
    <name type="scientific">uncultured Caudovirales phage</name>
    <dbReference type="NCBI Taxonomy" id="2100421"/>
    <lineage>
        <taxon>Viruses</taxon>
        <taxon>Duplodnaviria</taxon>
        <taxon>Heunggongvirae</taxon>
        <taxon>Uroviricota</taxon>
        <taxon>Caudoviricetes</taxon>
        <taxon>Peduoviridae</taxon>
        <taxon>Maltschvirus</taxon>
        <taxon>Maltschvirus maltsch</taxon>
    </lineage>
</organism>
<sequence>MLNNNDFIALERRLWAEGNPLADELASTRDELLYLLKEAKKVLAKYSPVLNGLAVMNKDFPAVDDLDFYREWDEFGDTLDNISYDLGVE</sequence>
<name>A0A6J7WEU2_9CAUD</name>
<evidence type="ECO:0000313" key="1">
    <source>
        <dbReference type="EMBL" id="CAB5194776.1"/>
    </source>
</evidence>
<protein>
    <submittedName>
        <fullName evidence="1">Uncharacterized protein</fullName>
    </submittedName>
</protein>
<proteinExistence type="predicted"/>
<dbReference type="EMBL" id="LR798224">
    <property type="protein sequence ID" value="CAB5194776.1"/>
    <property type="molecule type" value="Genomic_DNA"/>
</dbReference>
<accession>A0A6J7WEU2</accession>